<dbReference type="PANTHER" id="PTHR38046:SF1">
    <property type="entry name" value="CRYPTIC LOCI REGULATOR 2"/>
    <property type="match status" value="1"/>
</dbReference>
<dbReference type="Pfam" id="PF16761">
    <property type="entry name" value="Clr2_transil"/>
    <property type="match status" value="1"/>
</dbReference>
<dbReference type="EMBL" id="CAJRGZ010000014">
    <property type="protein sequence ID" value="CAG5138648.1"/>
    <property type="molecule type" value="Genomic_DNA"/>
</dbReference>
<feature type="compositionally biased region" description="Polar residues" evidence="1">
    <location>
        <begin position="151"/>
        <end position="167"/>
    </location>
</feature>
<dbReference type="GO" id="GO:0070824">
    <property type="term" value="C:SHREC complex"/>
    <property type="evidence" value="ECO:0007669"/>
    <property type="project" value="InterPro"/>
</dbReference>
<feature type="compositionally biased region" description="Polar residues" evidence="1">
    <location>
        <begin position="128"/>
        <end position="137"/>
    </location>
</feature>
<proteinExistence type="predicted"/>
<feature type="compositionally biased region" description="Basic and acidic residues" evidence="1">
    <location>
        <begin position="669"/>
        <end position="678"/>
    </location>
</feature>
<gene>
    <name evidence="4" type="ORF">ALTATR162_LOCUS412</name>
</gene>
<feature type="domain" description="Cryptic loci regulator 2 C-terminal" evidence="2">
    <location>
        <begin position="405"/>
        <end position="528"/>
    </location>
</feature>
<protein>
    <recommendedName>
        <fullName evidence="6">Cryptic loci regulator 2 N-terminal domain-containing protein</fullName>
    </recommendedName>
</protein>
<dbReference type="Proteomes" id="UP000676310">
    <property type="component" value="Unassembled WGS sequence"/>
</dbReference>
<sequence>MSSNRVKVRLVPGCSDGDPLHVPAPGVHTQVNPPTLYLEKIGQQWMQSRGEARPRVHYILEALPFGYTLWQRPRPSNPSHVDRYLYGHPGKKPFDSPNRFYPHFEHLMNNDGNSMGCPCTLCSGSSGALSRATTTPNSSRTQTSSVASSRKPNSSAPTQSRHSSAHSAQGLPLASIPSSTQYKGRPKKITAGLDRTNVDSEGTPDVYRNLIDKLRRHQQVDQAIEEPLSPDWRAEQELLPRLLHDIKTQEQWVPRTGDIILYTRSLTENLDLVRPRGSGEIQVYDAQRDQYLGTPLWEAGIVTETATGITVVDLVDPVKDKGVSTSGLRVEPIPNPNGSDKSLSKKHKYVFLRQTRPFVLWRDLLRHIPHDDWHATILNALTLMSTLSLLGKHRFRGTWPNASVYCHGIYVGSELLAVGDTVRLLPNTQSSQSRCTDVMSIKSIRLKWTNLDKASNNDYDEGRPYNSEIWIYGSAYTSDSSRCNKLWVTEQNVEAPRVANGYAQWFPLHPADKELAIPYSRVLGRLYERDAMTYFLRAQLGHLPNLDAGREAVVYARSASRKHDSRIAQEPDATWYWGDDRADALNLRTINGCEVSRFDSDRDVKDLRRNLHVLDGIANEGAKYAEQYALLSSRGLRGFLAPALPSGTSSLTLSSEEGSTSSTASQGEPPRKRTHMVDMGDEDEGDGFDGEEEEGDIDDEIRQHTTVVDEDRGRPNKKAKVMVVID</sequence>
<evidence type="ECO:0000259" key="3">
    <source>
        <dbReference type="Pfam" id="PF16761"/>
    </source>
</evidence>
<feature type="compositionally biased region" description="Low complexity" evidence="1">
    <location>
        <begin position="138"/>
        <end position="150"/>
    </location>
</feature>
<keyword evidence="5" id="KW-1185">Reference proteome</keyword>
<dbReference type="GO" id="GO:0033553">
    <property type="term" value="C:rDNA heterochromatin"/>
    <property type="evidence" value="ECO:0007669"/>
    <property type="project" value="TreeGrafter"/>
</dbReference>
<feature type="compositionally biased region" description="Low complexity" evidence="1">
    <location>
        <begin position="649"/>
        <end position="665"/>
    </location>
</feature>
<dbReference type="OrthoDB" id="438224at2759"/>
<dbReference type="AlphaFoldDB" id="A0A8J2HTG9"/>
<dbReference type="GeneID" id="67015752"/>
<dbReference type="InterPro" id="IPR018839">
    <property type="entry name" value="Tscrpt-silencing_Clr2_C"/>
</dbReference>
<dbReference type="InterPro" id="IPR031915">
    <property type="entry name" value="Clr2_N"/>
</dbReference>
<feature type="region of interest" description="Disordered" evidence="1">
    <location>
        <begin position="128"/>
        <end position="204"/>
    </location>
</feature>
<name>A0A8J2HTG9_9PLEO</name>
<evidence type="ECO:0000256" key="1">
    <source>
        <dbReference type="SAM" id="MobiDB-lite"/>
    </source>
</evidence>
<dbReference type="InterPro" id="IPR038986">
    <property type="entry name" value="Clr2"/>
</dbReference>
<feature type="region of interest" description="Disordered" evidence="1">
    <location>
        <begin position="649"/>
        <end position="726"/>
    </location>
</feature>
<accession>A0A8J2HTG9</accession>
<feature type="compositionally biased region" description="Acidic residues" evidence="1">
    <location>
        <begin position="679"/>
        <end position="699"/>
    </location>
</feature>
<reference evidence="4" key="1">
    <citation type="submission" date="2021-05" db="EMBL/GenBank/DDBJ databases">
        <authorList>
            <person name="Stam R."/>
        </authorList>
    </citation>
    <scope>NUCLEOTIDE SEQUENCE</scope>
    <source>
        <strain evidence="4">CS162</strain>
    </source>
</reference>
<dbReference type="PANTHER" id="PTHR38046">
    <property type="entry name" value="CRYPTIC LOCI REGULATOR 2"/>
    <property type="match status" value="1"/>
</dbReference>
<dbReference type="Pfam" id="PF10383">
    <property type="entry name" value="Clr2"/>
    <property type="match status" value="1"/>
</dbReference>
<organism evidence="4 5">
    <name type="scientific">Alternaria atra</name>
    <dbReference type="NCBI Taxonomy" id="119953"/>
    <lineage>
        <taxon>Eukaryota</taxon>
        <taxon>Fungi</taxon>
        <taxon>Dikarya</taxon>
        <taxon>Ascomycota</taxon>
        <taxon>Pezizomycotina</taxon>
        <taxon>Dothideomycetes</taxon>
        <taxon>Pleosporomycetidae</taxon>
        <taxon>Pleosporales</taxon>
        <taxon>Pleosporineae</taxon>
        <taxon>Pleosporaceae</taxon>
        <taxon>Alternaria</taxon>
        <taxon>Alternaria sect. Ulocladioides</taxon>
    </lineage>
</organism>
<evidence type="ECO:0000313" key="5">
    <source>
        <dbReference type="Proteomes" id="UP000676310"/>
    </source>
</evidence>
<feature type="domain" description="Cryptic loci regulator 2 N-terminal" evidence="3">
    <location>
        <begin position="58"/>
        <end position="122"/>
    </location>
</feature>
<dbReference type="GO" id="GO:0030466">
    <property type="term" value="P:silent mating-type cassette heterochromatin formation"/>
    <property type="evidence" value="ECO:0007669"/>
    <property type="project" value="TreeGrafter"/>
</dbReference>
<comment type="caution">
    <text evidence="4">The sequence shown here is derived from an EMBL/GenBank/DDBJ whole genome shotgun (WGS) entry which is preliminary data.</text>
</comment>
<feature type="compositionally biased region" description="Basic and acidic residues" evidence="1">
    <location>
        <begin position="700"/>
        <end position="714"/>
    </location>
</feature>
<evidence type="ECO:0008006" key="6">
    <source>
        <dbReference type="Google" id="ProtNLM"/>
    </source>
</evidence>
<dbReference type="RefSeq" id="XP_043163941.1">
    <property type="nucleotide sequence ID" value="XM_043308006.1"/>
</dbReference>
<dbReference type="GO" id="GO:0031934">
    <property type="term" value="C:mating-type region heterochromatin"/>
    <property type="evidence" value="ECO:0007669"/>
    <property type="project" value="TreeGrafter"/>
</dbReference>
<evidence type="ECO:0000313" key="4">
    <source>
        <dbReference type="EMBL" id="CAG5138648.1"/>
    </source>
</evidence>
<evidence type="ECO:0000259" key="2">
    <source>
        <dbReference type="Pfam" id="PF10383"/>
    </source>
</evidence>